<dbReference type="AlphaFoldDB" id="A0A5P9NKN6"/>
<reference evidence="1 2" key="1">
    <citation type="submission" date="2019-02" db="EMBL/GenBank/DDBJ databases">
        <authorList>
            <person name="Li S.-H."/>
        </authorList>
    </citation>
    <scope>NUCLEOTIDE SEQUENCE [LARGE SCALE GENOMIC DNA]</scope>
    <source>
        <strain evidence="1 2">IMCC14385</strain>
    </source>
</reference>
<evidence type="ECO:0000313" key="2">
    <source>
        <dbReference type="Proteomes" id="UP000326287"/>
    </source>
</evidence>
<dbReference type="Proteomes" id="UP000326287">
    <property type="component" value="Chromosome"/>
</dbReference>
<dbReference type="RefSeq" id="WP_153239481.1">
    <property type="nucleotide sequence ID" value="NZ_CP036422.1"/>
</dbReference>
<proteinExistence type="predicted"/>
<evidence type="ECO:0000313" key="1">
    <source>
        <dbReference type="EMBL" id="QFU76337.1"/>
    </source>
</evidence>
<dbReference type="KEGG" id="halc:EY643_12070"/>
<name>A0A5P9NKN6_9GAMM</name>
<sequence length="134" mass="13157">MDMIELGAQMLQEKLGLDVDPATLQSALSSLLGDGQGNIDIAALTSQFAASGGLGDVVNSWLGDGSNSPISADTIANVLGSNKINDFASQVGTDAGSAAGGLADMIPGLVDQASSGGNLLESAGGLLGAAKSFF</sequence>
<gene>
    <name evidence="1" type="ORF">EY643_12070</name>
</gene>
<accession>A0A5P9NKN6</accession>
<dbReference type="Pfam" id="PF20159">
    <property type="entry name" value="YidB"/>
    <property type="match status" value="1"/>
</dbReference>
<dbReference type="Gene3D" id="1.10.10.690">
    <property type="entry name" value="YidB-like"/>
    <property type="match status" value="1"/>
</dbReference>
<dbReference type="EMBL" id="CP036422">
    <property type="protein sequence ID" value="QFU76337.1"/>
    <property type="molecule type" value="Genomic_DNA"/>
</dbReference>
<keyword evidence="2" id="KW-1185">Reference proteome</keyword>
<dbReference type="SUPFAM" id="SSF140804">
    <property type="entry name" value="YidB-like"/>
    <property type="match status" value="1"/>
</dbReference>
<protein>
    <submittedName>
        <fullName evidence="1">DUF937 domain-containing protein</fullName>
    </submittedName>
</protein>
<dbReference type="InterPro" id="IPR027405">
    <property type="entry name" value="YidB-like"/>
</dbReference>
<dbReference type="OrthoDB" id="5957313at2"/>
<organism evidence="1 2">
    <name type="scientific">Halioglobus maricola</name>
    <dbReference type="NCBI Taxonomy" id="2601894"/>
    <lineage>
        <taxon>Bacteria</taxon>
        <taxon>Pseudomonadati</taxon>
        <taxon>Pseudomonadota</taxon>
        <taxon>Gammaproteobacteria</taxon>
        <taxon>Cellvibrionales</taxon>
        <taxon>Halieaceae</taxon>
        <taxon>Halioglobus</taxon>
    </lineage>
</organism>
<dbReference type="InterPro" id="IPR045372">
    <property type="entry name" value="YidB"/>
</dbReference>